<evidence type="ECO:0000313" key="4">
    <source>
        <dbReference type="Proteomes" id="UP001595974"/>
    </source>
</evidence>
<feature type="domain" description="Transposase InsH N-terminal" evidence="2">
    <location>
        <begin position="18"/>
        <end position="115"/>
    </location>
</feature>
<reference evidence="4" key="1">
    <citation type="journal article" date="2019" name="Int. J. Syst. Evol. Microbiol.">
        <title>The Global Catalogue of Microorganisms (GCM) 10K type strain sequencing project: providing services to taxonomists for standard genome sequencing and annotation.</title>
        <authorList>
            <consortium name="The Broad Institute Genomics Platform"/>
            <consortium name="The Broad Institute Genome Sequencing Center for Infectious Disease"/>
            <person name="Wu L."/>
            <person name="Ma J."/>
        </authorList>
    </citation>
    <scope>NUCLEOTIDE SEQUENCE [LARGE SCALE GENOMIC DNA]</scope>
    <source>
        <strain evidence="4">SHR3</strain>
    </source>
</reference>
<dbReference type="InterPro" id="IPR047710">
    <property type="entry name" value="Transpos_IS5-like"/>
</dbReference>
<dbReference type="InterPro" id="IPR008490">
    <property type="entry name" value="Transposase_InsH_N"/>
</dbReference>
<dbReference type="EMBL" id="JBHSOG010000006">
    <property type="protein sequence ID" value="MFC5767949.1"/>
    <property type="molecule type" value="Genomic_DNA"/>
</dbReference>
<accession>A0ABW1ALA4</accession>
<organism evidence="3 4">
    <name type="scientific">Thauera sinica</name>
    <dbReference type="NCBI Taxonomy" id="2665146"/>
    <lineage>
        <taxon>Bacteria</taxon>
        <taxon>Pseudomonadati</taxon>
        <taxon>Pseudomonadota</taxon>
        <taxon>Betaproteobacteria</taxon>
        <taxon>Rhodocyclales</taxon>
        <taxon>Zoogloeaceae</taxon>
        <taxon>Thauera</taxon>
    </lineage>
</organism>
<dbReference type="InterPro" id="IPR002559">
    <property type="entry name" value="Transposase_11"/>
</dbReference>
<evidence type="ECO:0000259" key="2">
    <source>
        <dbReference type="Pfam" id="PF05598"/>
    </source>
</evidence>
<dbReference type="Pfam" id="PF01609">
    <property type="entry name" value="DDE_Tnp_1"/>
    <property type="match status" value="1"/>
</dbReference>
<comment type="caution">
    <text evidence="3">The sequence shown here is derived from an EMBL/GenBank/DDBJ whole genome shotgun (WGS) entry which is preliminary data.</text>
</comment>
<evidence type="ECO:0000313" key="3">
    <source>
        <dbReference type="EMBL" id="MFC5767949.1"/>
    </source>
</evidence>
<feature type="domain" description="Transposase IS4-like" evidence="1">
    <location>
        <begin position="280"/>
        <end position="347"/>
    </location>
</feature>
<dbReference type="Pfam" id="PF05598">
    <property type="entry name" value="DUF772"/>
    <property type="match status" value="1"/>
</dbReference>
<dbReference type="RefSeq" id="WP_096445430.1">
    <property type="nucleotide sequence ID" value="NZ_JBHSOG010000006.1"/>
</dbReference>
<sequence length="451" mass="50908">MGPKPKGPQTGELFRQPLAELINGRHPLVKLAELIDWSVFEREWAPLFPSGRGRPATPPRLVAGLLYLQHTFACSDEALIWTWVENPYWQHFCGETYFQHEPPIDPSSLSRWRKRIGEAGVEWLLTATIEAARKAQVIKAASLEKVIVDTTVMEKAIAYPTDSRLLERGRQHLVKLAGRLGIKLRQNYNRQAPRLAGQVGRYAHAKQYKRMRATLKKLRTLVGRVWRDIDRQRTGVAPEQAAKVESILARVRRLLDQKPKDKNKLYSLHAPEVECIAKGKARQPYEFGVKVTVATTHREGLVVGMRSLPGNPFDGHTLAEALEQVEILTEKKPKAVFVDKGYQGAQVPGREVWRSGMRRGVTCRLKRDIRRRSAIEPMIGHMKNEGLLRRNWLRGSLGDALHAVLCGAGHNLRMILRKLWLLRARILALLEALSVFPAASRNSPALTGIAA</sequence>
<dbReference type="PANTHER" id="PTHR33803:SF3">
    <property type="entry name" value="BLL1974 PROTEIN"/>
    <property type="match status" value="1"/>
</dbReference>
<name>A0ABW1ALA4_9RHOO</name>
<evidence type="ECO:0000259" key="1">
    <source>
        <dbReference type="Pfam" id="PF01609"/>
    </source>
</evidence>
<dbReference type="Proteomes" id="UP001595974">
    <property type="component" value="Unassembled WGS sequence"/>
</dbReference>
<keyword evidence="4" id="KW-1185">Reference proteome</keyword>
<protein>
    <submittedName>
        <fullName evidence="3">IS5 family transposase</fullName>
    </submittedName>
</protein>
<dbReference type="PANTHER" id="PTHR33803">
    <property type="entry name" value="IS1478 TRANSPOSASE"/>
    <property type="match status" value="1"/>
</dbReference>
<proteinExistence type="predicted"/>
<gene>
    <name evidence="3" type="ORF">ACFPTN_01040</name>
</gene>
<dbReference type="NCBIfam" id="NF033578">
    <property type="entry name" value="transpos_IS5_1"/>
    <property type="match status" value="1"/>
</dbReference>